<protein>
    <submittedName>
        <fullName evidence="2">Uncharacterized protein</fullName>
    </submittedName>
</protein>
<comment type="caution">
    <text evidence="2">The sequence shown here is derived from an EMBL/GenBank/DDBJ whole genome shotgun (WGS) entry which is preliminary data.</text>
</comment>
<dbReference type="AlphaFoldDB" id="A0AAE1GL50"/>
<dbReference type="Proteomes" id="UP001286313">
    <property type="component" value="Unassembled WGS sequence"/>
</dbReference>
<gene>
    <name evidence="2" type="ORF">Pcinc_001252</name>
</gene>
<evidence type="ECO:0000313" key="2">
    <source>
        <dbReference type="EMBL" id="KAK3895019.1"/>
    </source>
</evidence>
<organism evidence="2 3">
    <name type="scientific">Petrolisthes cinctipes</name>
    <name type="common">Flat porcelain crab</name>
    <dbReference type="NCBI Taxonomy" id="88211"/>
    <lineage>
        <taxon>Eukaryota</taxon>
        <taxon>Metazoa</taxon>
        <taxon>Ecdysozoa</taxon>
        <taxon>Arthropoda</taxon>
        <taxon>Crustacea</taxon>
        <taxon>Multicrustacea</taxon>
        <taxon>Malacostraca</taxon>
        <taxon>Eumalacostraca</taxon>
        <taxon>Eucarida</taxon>
        <taxon>Decapoda</taxon>
        <taxon>Pleocyemata</taxon>
        <taxon>Anomura</taxon>
        <taxon>Galatheoidea</taxon>
        <taxon>Porcellanidae</taxon>
        <taxon>Petrolisthes</taxon>
    </lineage>
</organism>
<sequence>MQYRFQVRYLPGKESTAADFLSWYPALQSSPAATNADLDEDLAEAVAAAVVASTEHEGYVLDEAAIRGAAADDPVHQLLLVKVLLASTQVAGGGLPTSLLRSEGPAGSHVIVYDLRNTHPITASRDTHHHTIPDDQHQVERLLHTVGCPRATVRLSSAQYTQSIGRAKAAVKSAKRIIRANTGSGGTFDTVRASLAILQYLNSPLQGINKSPAQLAAGRQLRDGVPTASWHLKVDMQWDRTLHSREIQMGEYGYSVALVADSKHRILPPLIPSTRVRVQNQASNMWDRAGVVVVMLPQYTVRLDRHVTLRNSGHLRLTTAAMGEAAPASQRETVPAPQGVPHTAPAPHQPSVAVRSATFTPHSLVGIENR</sequence>
<evidence type="ECO:0000256" key="1">
    <source>
        <dbReference type="SAM" id="MobiDB-lite"/>
    </source>
</evidence>
<proteinExistence type="predicted"/>
<keyword evidence="3" id="KW-1185">Reference proteome</keyword>
<reference evidence="2" key="1">
    <citation type="submission" date="2023-10" db="EMBL/GenBank/DDBJ databases">
        <title>Genome assemblies of two species of porcelain crab, Petrolisthes cinctipes and Petrolisthes manimaculis (Anomura: Porcellanidae).</title>
        <authorList>
            <person name="Angst P."/>
        </authorList>
    </citation>
    <scope>NUCLEOTIDE SEQUENCE</scope>
    <source>
        <strain evidence="2">PB745_01</strain>
        <tissue evidence="2">Gill</tissue>
    </source>
</reference>
<accession>A0AAE1GL50</accession>
<dbReference type="InterPro" id="IPR050951">
    <property type="entry name" value="Retrovirus_Pol_polyprotein"/>
</dbReference>
<dbReference type="PANTHER" id="PTHR37984">
    <property type="entry name" value="PROTEIN CBG26694"/>
    <property type="match status" value="1"/>
</dbReference>
<name>A0AAE1GL50_PETCI</name>
<feature type="region of interest" description="Disordered" evidence="1">
    <location>
        <begin position="322"/>
        <end position="351"/>
    </location>
</feature>
<dbReference type="PANTHER" id="PTHR37984:SF5">
    <property type="entry name" value="PROTEIN NYNRIN-LIKE"/>
    <property type="match status" value="1"/>
</dbReference>
<dbReference type="EMBL" id="JAWQEG010000072">
    <property type="protein sequence ID" value="KAK3895019.1"/>
    <property type="molecule type" value="Genomic_DNA"/>
</dbReference>
<evidence type="ECO:0000313" key="3">
    <source>
        <dbReference type="Proteomes" id="UP001286313"/>
    </source>
</evidence>